<evidence type="ECO:0000313" key="2">
    <source>
        <dbReference type="Proteomes" id="UP001220324"/>
    </source>
</evidence>
<dbReference type="EMBL" id="JAQIZZ010000004">
    <property type="protein sequence ID" value="KAJ5544039.1"/>
    <property type="molecule type" value="Genomic_DNA"/>
</dbReference>
<proteinExistence type="predicted"/>
<accession>A0AAD6GGX2</accession>
<gene>
    <name evidence="1" type="ORF">N7494_005318</name>
</gene>
<dbReference type="AlphaFoldDB" id="A0AAD6GGX2"/>
<reference evidence="1 2" key="1">
    <citation type="journal article" date="2023" name="IMA Fungus">
        <title>Comparative genomic study of the Penicillium genus elucidates a diverse pangenome and 15 lateral gene transfer events.</title>
        <authorList>
            <person name="Petersen C."/>
            <person name="Sorensen T."/>
            <person name="Nielsen M.R."/>
            <person name="Sondergaard T.E."/>
            <person name="Sorensen J.L."/>
            <person name="Fitzpatrick D.A."/>
            <person name="Frisvad J.C."/>
            <person name="Nielsen K.L."/>
        </authorList>
    </citation>
    <scope>NUCLEOTIDE SEQUENCE [LARGE SCALE GENOMIC DNA]</scope>
    <source>
        <strain evidence="1 2">IBT 35679</strain>
    </source>
</reference>
<sequence length="121" mass="13332">MNGGVTEPLAVRIAKHSPNTTVHWVRHALFAASEKCPVHPSATFLKRQPESATNLNTTYLAISGWMNYDCTAEENCNLQSQPVQLDQALLTRIVQQDALIFLSLESYAKRAHISSAQAPLS</sequence>
<name>A0AAD6GGX2_9EURO</name>
<comment type="caution">
    <text evidence="1">The sequence shown here is derived from an EMBL/GenBank/DDBJ whole genome shotgun (WGS) entry which is preliminary data.</text>
</comment>
<keyword evidence="2" id="KW-1185">Reference proteome</keyword>
<dbReference type="Proteomes" id="UP001220324">
    <property type="component" value="Unassembled WGS sequence"/>
</dbReference>
<protein>
    <submittedName>
        <fullName evidence="1">Uncharacterized protein</fullName>
    </submittedName>
</protein>
<evidence type="ECO:0000313" key="1">
    <source>
        <dbReference type="EMBL" id="KAJ5544039.1"/>
    </source>
</evidence>
<organism evidence="1 2">
    <name type="scientific">Penicillium frequentans</name>
    <dbReference type="NCBI Taxonomy" id="3151616"/>
    <lineage>
        <taxon>Eukaryota</taxon>
        <taxon>Fungi</taxon>
        <taxon>Dikarya</taxon>
        <taxon>Ascomycota</taxon>
        <taxon>Pezizomycotina</taxon>
        <taxon>Eurotiomycetes</taxon>
        <taxon>Eurotiomycetidae</taxon>
        <taxon>Eurotiales</taxon>
        <taxon>Aspergillaceae</taxon>
        <taxon>Penicillium</taxon>
    </lineage>
</organism>